<dbReference type="Pfam" id="PF14391">
    <property type="entry name" value="DUF4421"/>
    <property type="match status" value="1"/>
</dbReference>
<protein>
    <submittedName>
        <fullName evidence="2">DUF4421 domain-containing protein</fullName>
    </submittedName>
</protein>
<keyword evidence="3" id="KW-1185">Reference proteome</keyword>
<dbReference type="AlphaFoldDB" id="A0A6N6MB02"/>
<comment type="caution">
    <text evidence="2">The sequence shown here is derived from an EMBL/GenBank/DDBJ whole genome shotgun (WGS) entry which is preliminary data.</text>
</comment>
<organism evidence="2 3">
    <name type="scientific">Pseudotamlana haliotis</name>
    <dbReference type="NCBI Taxonomy" id="2614804"/>
    <lineage>
        <taxon>Bacteria</taxon>
        <taxon>Pseudomonadati</taxon>
        <taxon>Bacteroidota</taxon>
        <taxon>Flavobacteriia</taxon>
        <taxon>Flavobacteriales</taxon>
        <taxon>Flavobacteriaceae</taxon>
        <taxon>Pseudotamlana</taxon>
    </lineage>
</organism>
<accession>A0A6N6MB02</accession>
<gene>
    <name evidence="2" type="ORF">F6U93_09050</name>
</gene>
<feature type="signal peptide" evidence="1">
    <location>
        <begin position="1"/>
        <end position="20"/>
    </location>
</feature>
<reference evidence="2 3" key="1">
    <citation type="submission" date="2019-09" db="EMBL/GenBank/DDBJ databases">
        <authorList>
            <person name="Cao W.R."/>
        </authorList>
    </citation>
    <scope>NUCLEOTIDE SEQUENCE [LARGE SCALE GENOMIC DNA]</scope>
    <source>
        <strain evidence="2 3">B1N29</strain>
    </source>
</reference>
<sequence>MHKKLLIFVCFLCVAGSASAQRTKLLDSLSAKEVIDTLLIDRDMNNWSIRLFTNYKGQSFNLIDQDDKLSFKPNRTAGIGVGLGTSKVILDLAFNLNGGQENPTKRFDMQGAVIVADRNLVGLYVQHYRGFNVENNFGEPELFRDDIESFSMGVNYLYTFEDLTFSTAMLRAGLMKEEKKHYIAFGVGGFMVYDKFSADESVVPQQNNFNQVLDINRFSGLGLGVSVGVITVFVLPANFFINVDLSPGVGLMAKKTYNDSGSHNVSKPMLYKIDYHAGLGYLYKRFYVTLTYGNGLYTTNLNEGANYHFGNTKAKFAIGYRVNTNKKFKLKL</sequence>
<feature type="chain" id="PRO_5026926214" evidence="1">
    <location>
        <begin position="21"/>
        <end position="332"/>
    </location>
</feature>
<evidence type="ECO:0000256" key="1">
    <source>
        <dbReference type="SAM" id="SignalP"/>
    </source>
</evidence>
<name>A0A6N6MB02_9FLAO</name>
<dbReference type="InterPro" id="IPR025535">
    <property type="entry name" value="DUF4421"/>
</dbReference>
<evidence type="ECO:0000313" key="3">
    <source>
        <dbReference type="Proteomes" id="UP000441333"/>
    </source>
</evidence>
<dbReference type="EMBL" id="WAAT01000044">
    <property type="protein sequence ID" value="KAB1067742.1"/>
    <property type="molecule type" value="Genomic_DNA"/>
</dbReference>
<dbReference type="RefSeq" id="WP_150939006.1">
    <property type="nucleotide sequence ID" value="NZ_WAAT01000044.1"/>
</dbReference>
<proteinExistence type="predicted"/>
<evidence type="ECO:0000313" key="2">
    <source>
        <dbReference type="EMBL" id="KAB1067742.1"/>
    </source>
</evidence>
<keyword evidence="1" id="KW-0732">Signal</keyword>
<dbReference type="Proteomes" id="UP000441333">
    <property type="component" value="Unassembled WGS sequence"/>
</dbReference>